<name>A0A4S4LN31_9AGAM</name>
<dbReference type="Proteomes" id="UP000310158">
    <property type="component" value="Unassembled WGS sequence"/>
</dbReference>
<accession>A0A4S4LN31</accession>
<evidence type="ECO:0000313" key="1">
    <source>
        <dbReference type="EMBL" id="THH13646.1"/>
    </source>
</evidence>
<keyword evidence="2" id="KW-1185">Reference proteome</keyword>
<comment type="caution">
    <text evidence="1">The sequence shown here is derived from an EMBL/GenBank/DDBJ whole genome shotgun (WGS) entry which is preliminary data.</text>
</comment>
<reference evidence="1 2" key="1">
    <citation type="submission" date="2019-02" db="EMBL/GenBank/DDBJ databases">
        <title>Genome sequencing of the rare red list fungi Bondarzewia mesenterica.</title>
        <authorList>
            <person name="Buettner E."/>
            <person name="Kellner H."/>
        </authorList>
    </citation>
    <scope>NUCLEOTIDE SEQUENCE [LARGE SCALE GENOMIC DNA]</scope>
    <source>
        <strain evidence="1 2">DSM 108281</strain>
    </source>
</reference>
<proteinExistence type="predicted"/>
<protein>
    <submittedName>
        <fullName evidence="1">Uncharacterized protein</fullName>
    </submittedName>
</protein>
<evidence type="ECO:0000313" key="2">
    <source>
        <dbReference type="Proteomes" id="UP000310158"/>
    </source>
</evidence>
<gene>
    <name evidence="1" type="ORF">EW146_g6592</name>
</gene>
<sequence>MLIFTFSASGPAMSSNSQAIRYFFSDTLSFSSVSCADNSNALYQSMHEHARGQADDAQARMKAIQNGTDLTSSWRKAQADHARALALQQKLAAAQNADNSKAK</sequence>
<dbReference type="AlphaFoldDB" id="A0A4S4LN31"/>
<organism evidence="1 2">
    <name type="scientific">Bondarzewia mesenterica</name>
    <dbReference type="NCBI Taxonomy" id="1095465"/>
    <lineage>
        <taxon>Eukaryota</taxon>
        <taxon>Fungi</taxon>
        <taxon>Dikarya</taxon>
        <taxon>Basidiomycota</taxon>
        <taxon>Agaricomycotina</taxon>
        <taxon>Agaricomycetes</taxon>
        <taxon>Russulales</taxon>
        <taxon>Bondarzewiaceae</taxon>
        <taxon>Bondarzewia</taxon>
    </lineage>
</organism>
<dbReference type="EMBL" id="SGPL01000337">
    <property type="protein sequence ID" value="THH13646.1"/>
    <property type="molecule type" value="Genomic_DNA"/>
</dbReference>